<feature type="compositionally biased region" description="Low complexity" evidence="1">
    <location>
        <begin position="208"/>
        <end position="217"/>
    </location>
</feature>
<reference evidence="3 4" key="1">
    <citation type="submission" date="2019-07" db="EMBL/GenBank/DDBJ databases">
        <title>Lysobacter weifangensis sp. nov., isolated from bensulfuron-methyl contaminated farmland soil.</title>
        <authorList>
            <person name="Zhao H."/>
        </authorList>
    </citation>
    <scope>NUCLEOTIDE SEQUENCE [LARGE SCALE GENOMIC DNA]</scope>
    <source>
        <strain evidence="3 4">CC-Bw-6</strain>
    </source>
</reference>
<dbReference type="OrthoDB" id="5995716at2"/>
<dbReference type="Proteomes" id="UP000315891">
    <property type="component" value="Chromosome"/>
</dbReference>
<name>A0A516V1L6_9GAMM</name>
<keyword evidence="2" id="KW-0732">Signal</keyword>
<organism evidence="3 4">
    <name type="scientific">Pseudoluteimonas lycopersici</name>
    <dbReference type="NCBI Taxonomy" id="1324796"/>
    <lineage>
        <taxon>Bacteria</taxon>
        <taxon>Pseudomonadati</taxon>
        <taxon>Pseudomonadota</taxon>
        <taxon>Gammaproteobacteria</taxon>
        <taxon>Lysobacterales</taxon>
        <taxon>Lysobacteraceae</taxon>
        <taxon>Pseudoluteimonas</taxon>
    </lineage>
</organism>
<proteinExistence type="predicted"/>
<dbReference type="AlphaFoldDB" id="A0A516V1L6"/>
<dbReference type="RefSeq" id="WP_143877925.1">
    <property type="nucleotide sequence ID" value="NZ_BAABLZ010000002.1"/>
</dbReference>
<evidence type="ECO:0008006" key="5">
    <source>
        <dbReference type="Google" id="ProtNLM"/>
    </source>
</evidence>
<gene>
    <name evidence="3" type="ORF">FNZ56_00160</name>
</gene>
<feature type="region of interest" description="Disordered" evidence="1">
    <location>
        <begin position="203"/>
        <end position="228"/>
    </location>
</feature>
<accession>A0A516V1L6</accession>
<keyword evidence="4" id="KW-1185">Reference proteome</keyword>
<protein>
    <recommendedName>
        <fullName evidence="5">VCBS repeat-containing protein</fullName>
    </recommendedName>
</protein>
<evidence type="ECO:0000256" key="2">
    <source>
        <dbReference type="SAM" id="SignalP"/>
    </source>
</evidence>
<evidence type="ECO:0000313" key="4">
    <source>
        <dbReference type="Proteomes" id="UP000315891"/>
    </source>
</evidence>
<evidence type="ECO:0000313" key="3">
    <source>
        <dbReference type="EMBL" id="QDQ72409.1"/>
    </source>
</evidence>
<dbReference type="EMBL" id="CP041742">
    <property type="protein sequence ID" value="QDQ72409.1"/>
    <property type="molecule type" value="Genomic_DNA"/>
</dbReference>
<sequence>MVVKCVIAILAIAAGTSHAFASGVRLTAEQAKDAAMASLRLIPGSNIDPNFDIRDAGNVDLDGDGVNEVVYRYSATCPDTDYDCPNEIMVMTSKVPRERPSPMPYVGMPSALETHGPAVVVHGYANDAGAHIPGEIKALAIQGNELSVTFVNTGDSPRCRHSIPTRYYAKPFKRCPAPGRYTWHYRWTPGFLTRTEIPSAAQKRPITQQAAQRAAEASLRANDPGDGEVEYDYRARHVQTVDLDGDGAQEIVYLLTSTNTGFGPGDATNALIVMTWLKPDDLRGVAPYPESHSYDVETYDKIRASGYADDAGVHIPGEVERIRIDGTTLIVTFLSKTGSPICLPRDEKSRGYPCPPPGKHTWRYRWTPEHIVRVEHP</sequence>
<evidence type="ECO:0000256" key="1">
    <source>
        <dbReference type="SAM" id="MobiDB-lite"/>
    </source>
</evidence>
<feature type="chain" id="PRO_5021960440" description="VCBS repeat-containing protein" evidence="2">
    <location>
        <begin position="22"/>
        <end position="377"/>
    </location>
</feature>
<feature type="signal peptide" evidence="2">
    <location>
        <begin position="1"/>
        <end position="21"/>
    </location>
</feature>